<dbReference type="KEGG" id="kol:Kole_0409"/>
<evidence type="ECO:0000313" key="8">
    <source>
        <dbReference type="Proteomes" id="UP000002382"/>
    </source>
</evidence>
<dbReference type="Proteomes" id="UP000002382">
    <property type="component" value="Chromosome"/>
</dbReference>
<dbReference type="Pfam" id="PF00232">
    <property type="entry name" value="Glyco_hydro_1"/>
    <property type="match status" value="1"/>
</dbReference>
<dbReference type="HOGENOM" id="CLU_001859_1_3_0"/>
<dbReference type="STRING" id="521045.Kole_0409"/>
<dbReference type="InterPro" id="IPR018120">
    <property type="entry name" value="Glyco_hydro_1_AS"/>
</dbReference>
<dbReference type="SUPFAM" id="SSF51445">
    <property type="entry name" value="(Trans)glycosidases"/>
    <property type="match status" value="1"/>
</dbReference>
<dbReference type="PRINTS" id="PR00131">
    <property type="entry name" value="GLHYDRLASE1"/>
</dbReference>
<dbReference type="Gene3D" id="3.20.20.80">
    <property type="entry name" value="Glycosidases"/>
    <property type="match status" value="1"/>
</dbReference>
<dbReference type="PANTHER" id="PTHR10353">
    <property type="entry name" value="GLYCOSYL HYDROLASE"/>
    <property type="match status" value="1"/>
</dbReference>
<sequence>MKSFPAGFMWGVATAGHQIEGGNYFSDWYKWEMEGKVKNGDTSETACDSWNQLDRDLEILKKLSVKAYRYSIEWARVEPKLNKFDEESLNKYRDFTIKLVEANIKPIITLHHFVNPQWFAEIGGWESRENLRYFLRYVNKVVDTLGEFVPFWITINEPNVYAIKSYLMGEWPPEVKDRGRAFQVLKNLLIAHTEAYDIIKSRYPSAMVSVAYNFVPFYPYRKWHPLDIITAFTLNKTYNYAFLDSIKHGKFYKPIGSGEKNKKLKDKLDFIGVNYYTRYFVKYSKPEPELVDTGNKKTDMGYEFYPEGLRTIIMKCHKDYSLPILITENGIADATDEKRWKYIKKALEAVHKSLKGGAKVIGYMYWSLMDNFEWSEGYSMKFGLYKTKRNPLELVPRSSASKYADVIKNNALTDDD</sequence>
<dbReference type="EMBL" id="CP001634">
    <property type="protein sequence ID" value="ACR79134.1"/>
    <property type="molecule type" value="Genomic_DNA"/>
</dbReference>
<name>C5CDW5_KOSOT</name>
<dbReference type="eggNOG" id="COG2723">
    <property type="taxonomic scope" value="Bacteria"/>
</dbReference>
<dbReference type="InterPro" id="IPR001360">
    <property type="entry name" value="Glyco_hydro_1"/>
</dbReference>
<dbReference type="InterPro" id="IPR017853">
    <property type="entry name" value="GH"/>
</dbReference>
<dbReference type="InterPro" id="IPR033132">
    <property type="entry name" value="GH_1_N_CS"/>
</dbReference>
<evidence type="ECO:0000256" key="1">
    <source>
        <dbReference type="ARBA" id="ARBA00010838"/>
    </source>
</evidence>
<reference evidence="7 8" key="2">
    <citation type="journal article" date="2011" name="J. Bacteriol.">
        <title>Genome Sequence of Kosmotoga olearia Strain TBF 19.5.1, a Thermophilic Bacterium with a Wide Growth Temperature Range, Isolated from the Troll B Oil Platform in the North Sea.</title>
        <authorList>
            <person name="Swithers K.S."/>
            <person name="Dipippo J.L."/>
            <person name="Bruce D.C."/>
            <person name="Detter C."/>
            <person name="Tapia R."/>
            <person name="Han S."/>
            <person name="Goodwin L.A."/>
            <person name="Han J."/>
            <person name="Woyke T."/>
            <person name="Pitluck S."/>
            <person name="Pennacchio L."/>
            <person name="Nolan M."/>
            <person name="Mikhailova N."/>
            <person name="Land M.L."/>
            <person name="Nesbo C.L."/>
            <person name="Gogarten J.P."/>
            <person name="Noll K.M."/>
        </authorList>
    </citation>
    <scope>NUCLEOTIDE SEQUENCE [LARGE SCALE GENOMIC DNA]</scope>
    <source>
        <strain evidence="8">ATCC BAA-1733 / DSM 21960 / TBF 19.5.1</strain>
    </source>
</reference>
<proteinExistence type="inferred from homology"/>
<dbReference type="OrthoDB" id="2339329at2"/>
<evidence type="ECO:0000256" key="2">
    <source>
        <dbReference type="ARBA" id="ARBA00022801"/>
    </source>
</evidence>
<evidence type="ECO:0000256" key="3">
    <source>
        <dbReference type="ARBA" id="ARBA00023295"/>
    </source>
</evidence>
<keyword evidence="3 6" id="KW-0326">Glycosidase</keyword>
<accession>C5CDW5</accession>
<keyword evidence="2 6" id="KW-0378">Hydrolase</keyword>
<dbReference type="GO" id="GO:0008422">
    <property type="term" value="F:beta-glucosidase activity"/>
    <property type="evidence" value="ECO:0007669"/>
    <property type="project" value="UniProtKB-EC"/>
</dbReference>
<dbReference type="PROSITE" id="PS00653">
    <property type="entry name" value="GLYCOSYL_HYDROL_F1_2"/>
    <property type="match status" value="1"/>
</dbReference>
<organism evidence="7 8">
    <name type="scientific">Kosmotoga olearia (strain ATCC BAA-1733 / DSM 21960 / TBF 19.5.1)</name>
    <dbReference type="NCBI Taxonomy" id="521045"/>
    <lineage>
        <taxon>Bacteria</taxon>
        <taxon>Thermotogati</taxon>
        <taxon>Thermotogota</taxon>
        <taxon>Thermotogae</taxon>
        <taxon>Kosmotogales</taxon>
        <taxon>Kosmotogaceae</taxon>
        <taxon>Kosmotoga</taxon>
    </lineage>
</organism>
<evidence type="ECO:0000256" key="5">
    <source>
        <dbReference type="RuleBase" id="RU003690"/>
    </source>
</evidence>
<evidence type="ECO:0000256" key="4">
    <source>
        <dbReference type="PROSITE-ProRule" id="PRU10055"/>
    </source>
</evidence>
<feature type="active site" description="Nucleophile" evidence="4">
    <location>
        <position position="328"/>
    </location>
</feature>
<gene>
    <name evidence="7" type="ordered locus">Kole_0409</name>
</gene>
<dbReference type="PROSITE" id="PS00572">
    <property type="entry name" value="GLYCOSYL_HYDROL_F1_1"/>
    <property type="match status" value="1"/>
</dbReference>
<dbReference type="PANTHER" id="PTHR10353:SF209">
    <property type="entry name" value="GALACTOLIPID GALACTOSYLTRANSFERASE SFR2, CHLOROPLASTIC"/>
    <property type="match status" value="1"/>
</dbReference>
<protein>
    <submittedName>
        <fullName evidence="7">Beta-glucosidase</fullName>
        <ecNumber evidence="7">3.2.1.21</ecNumber>
    </submittedName>
</protein>
<reference evidence="7 8" key="1">
    <citation type="submission" date="2009-06" db="EMBL/GenBank/DDBJ databases">
        <title>Complete sequence of Thermotogales bacterium TBF 19.5.1.</title>
        <authorList>
            <consortium name="US DOE Joint Genome Institute"/>
            <person name="Lucas S."/>
            <person name="Copeland A."/>
            <person name="Lapidus A."/>
            <person name="Glavina del Rio T."/>
            <person name="Tice H."/>
            <person name="Bruce D."/>
            <person name="Goodwin L."/>
            <person name="Pitluck S."/>
            <person name="Chertkov O."/>
            <person name="Brettin T."/>
            <person name="Detter J.C."/>
            <person name="Han C."/>
            <person name="Schmutz J."/>
            <person name="Larimer F."/>
            <person name="Land M."/>
            <person name="Hauser L."/>
            <person name="Kyrpides N."/>
            <person name="Ovchinnikova G."/>
            <person name="Noll K."/>
        </authorList>
    </citation>
    <scope>NUCLEOTIDE SEQUENCE [LARGE SCALE GENOMIC DNA]</scope>
    <source>
        <strain evidence="8">ATCC BAA-1733 / DSM 21960 / TBF 19.5.1</strain>
    </source>
</reference>
<keyword evidence="8" id="KW-1185">Reference proteome</keyword>
<evidence type="ECO:0000313" key="7">
    <source>
        <dbReference type="EMBL" id="ACR79134.1"/>
    </source>
</evidence>
<evidence type="ECO:0000256" key="6">
    <source>
        <dbReference type="RuleBase" id="RU004468"/>
    </source>
</evidence>
<dbReference type="CAZy" id="GH1">
    <property type="family name" value="Glycoside Hydrolase Family 1"/>
</dbReference>
<dbReference type="EC" id="3.2.1.21" evidence="7"/>
<dbReference type="GO" id="GO:0005975">
    <property type="term" value="P:carbohydrate metabolic process"/>
    <property type="evidence" value="ECO:0007669"/>
    <property type="project" value="InterPro"/>
</dbReference>
<comment type="similarity">
    <text evidence="1 5">Belongs to the glycosyl hydrolase 1 family.</text>
</comment>
<dbReference type="AlphaFoldDB" id="C5CDW5"/>